<dbReference type="Pfam" id="PF17123">
    <property type="entry name" value="zf-RING_11"/>
    <property type="match status" value="1"/>
</dbReference>
<dbReference type="InterPro" id="IPR051834">
    <property type="entry name" value="RING_finger_E3_ligase"/>
</dbReference>
<dbReference type="EMBL" id="JAOAOG010000266">
    <property type="protein sequence ID" value="KAJ6234929.1"/>
    <property type="molecule type" value="Genomic_DNA"/>
</dbReference>
<feature type="compositionally biased region" description="Low complexity" evidence="4">
    <location>
        <begin position="109"/>
        <end position="120"/>
    </location>
</feature>
<evidence type="ECO:0000256" key="1">
    <source>
        <dbReference type="ARBA" id="ARBA00022723"/>
    </source>
</evidence>
<dbReference type="PANTHER" id="PTHR45931:SF3">
    <property type="entry name" value="RING ZINC FINGER-CONTAINING PROTEIN"/>
    <property type="match status" value="1"/>
</dbReference>
<sequence>MMNFTDSQANNENVNDLVFAQKLQQEINDEEFARKLQSEFDTGLQNNENIGNELINNSSNSEIEILYSNSNSNSNSNTNTNTSESTSDPSSIEYTSSEDGDLSGFVVGSDSLSEENSNNQSEEETDEEMQNNEESEEDQSEGSEDSEIELLYQNQSQTETETGSGVTNTNTITTRSRRRNNIQQQARQTKITSKNLPTQLFNKNSIPNEIKSCTICLMDYKNNEELKTLPCLHIFHTQ</sequence>
<feature type="compositionally biased region" description="Acidic residues" evidence="4">
    <location>
        <begin position="121"/>
        <end position="148"/>
    </location>
</feature>
<name>A0ABQ8XU90_9EUKA</name>
<evidence type="ECO:0000313" key="6">
    <source>
        <dbReference type="EMBL" id="KAJ6234929.1"/>
    </source>
</evidence>
<keyword evidence="2" id="KW-0863">Zinc-finger</keyword>
<dbReference type="InterPro" id="IPR013083">
    <property type="entry name" value="Znf_RING/FYVE/PHD"/>
</dbReference>
<feature type="compositionally biased region" description="Polar residues" evidence="4">
    <location>
        <begin position="152"/>
        <end position="166"/>
    </location>
</feature>
<comment type="caution">
    <text evidence="6">The sequence shown here is derived from an EMBL/GenBank/DDBJ whole genome shotgun (WGS) entry which is preliminary data.</text>
</comment>
<feature type="compositionally biased region" description="Low complexity" evidence="4">
    <location>
        <begin position="68"/>
        <end position="93"/>
    </location>
</feature>
<dbReference type="PANTHER" id="PTHR45931">
    <property type="entry name" value="SI:CH211-59O9.10"/>
    <property type="match status" value="1"/>
</dbReference>
<gene>
    <name evidence="6" type="ORF">M0813_28906</name>
</gene>
<dbReference type="Gene3D" id="3.30.40.10">
    <property type="entry name" value="Zinc/RING finger domain, C3HC4 (zinc finger)"/>
    <property type="match status" value="1"/>
</dbReference>
<keyword evidence="7" id="KW-1185">Reference proteome</keyword>
<evidence type="ECO:0000313" key="7">
    <source>
        <dbReference type="Proteomes" id="UP001150062"/>
    </source>
</evidence>
<evidence type="ECO:0000256" key="3">
    <source>
        <dbReference type="ARBA" id="ARBA00022833"/>
    </source>
</evidence>
<feature type="domain" description="RING-type" evidence="5">
    <location>
        <begin position="213"/>
        <end position="237"/>
    </location>
</feature>
<proteinExistence type="predicted"/>
<reference evidence="6" key="1">
    <citation type="submission" date="2022-08" db="EMBL/GenBank/DDBJ databases">
        <title>Novel sulfate-reducing endosymbionts in the free-living metamonad Anaeramoeba.</title>
        <authorList>
            <person name="Jerlstrom-Hultqvist J."/>
            <person name="Cepicka I."/>
            <person name="Gallot-Lavallee L."/>
            <person name="Salas-Leiva D."/>
            <person name="Curtis B.A."/>
            <person name="Zahonova K."/>
            <person name="Pipaliya S."/>
            <person name="Dacks J."/>
            <person name="Roger A.J."/>
        </authorList>
    </citation>
    <scope>NUCLEOTIDE SEQUENCE</scope>
    <source>
        <strain evidence="6">Schooner1</strain>
    </source>
</reference>
<evidence type="ECO:0000256" key="2">
    <source>
        <dbReference type="ARBA" id="ARBA00022771"/>
    </source>
</evidence>
<evidence type="ECO:0000256" key="4">
    <source>
        <dbReference type="SAM" id="MobiDB-lite"/>
    </source>
</evidence>
<dbReference type="Proteomes" id="UP001150062">
    <property type="component" value="Unassembled WGS sequence"/>
</dbReference>
<keyword evidence="3" id="KW-0862">Zinc</keyword>
<accession>A0ABQ8XU90</accession>
<dbReference type="SUPFAM" id="SSF57850">
    <property type="entry name" value="RING/U-box"/>
    <property type="match status" value="1"/>
</dbReference>
<dbReference type="InterPro" id="IPR001841">
    <property type="entry name" value="Znf_RING"/>
</dbReference>
<keyword evidence="1" id="KW-0479">Metal-binding</keyword>
<feature type="region of interest" description="Disordered" evidence="4">
    <location>
        <begin position="68"/>
        <end position="186"/>
    </location>
</feature>
<organism evidence="6 7">
    <name type="scientific">Anaeramoeba flamelloides</name>
    <dbReference type="NCBI Taxonomy" id="1746091"/>
    <lineage>
        <taxon>Eukaryota</taxon>
        <taxon>Metamonada</taxon>
        <taxon>Anaeramoebidae</taxon>
        <taxon>Anaeramoeba</taxon>
    </lineage>
</organism>
<protein>
    <recommendedName>
        <fullName evidence="5">RING-type domain-containing protein</fullName>
    </recommendedName>
</protein>
<evidence type="ECO:0000259" key="5">
    <source>
        <dbReference type="Pfam" id="PF17123"/>
    </source>
</evidence>